<accession>A0ABN8MYJ2</accession>
<dbReference type="Proteomes" id="UP001159427">
    <property type="component" value="Unassembled WGS sequence"/>
</dbReference>
<keyword evidence="2" id="KW-1185">Reference proteome</keyword>
<dbReference type="EMBL" id="CALNXI010000714">
    <property type="protein sequence ID" value="CAH3038949.1"/>
    <property type="molecule type" value="Genomic_DNA"/>
</dbReference>
<comment type="caution">
    <text evidence="1">The sequence shown here is derived from an EMBL/GenBank/DDBJ whole genome shotgun (WGS) entry which is preliminary data.</text>
</comment>
<evidence type="ECO:0000313" key="2">
    <source>
        <dbReference type="Proteomes" id="UP001159427"/>
    </source>
</evidence>
<proteinExistence type="predicted"/>
<gene>
    <name evidence="1" type="ORF">PEVE_00039914</name>
</gene>
<protein>
    <recommendedName>
        <fullName evidence="3">RNA polymerase</fullName>
    </recommendedName>
</protein>
<name>A0ABN8MYJ2_9CNID</name>
<reference evidence="1 2" key="1">
    <citation type="submission" date="2022-05" db="EMBL/GenBank/DDBJ databases">
        <authorList>
            <consortium name="Genoscope - CEA"/>
            <person name="William W."/>
        </authorList>
    </citation>
    <scope>NUCLEOTIDE SEQUENCE [LARGE SCALE GENOMIC DNA]</scope>
</reference>
<organism evidence="1 2">
    <name type="scientific">Porites evermanni</name>
    <dbReference type="NCBI Taxonomy" id="104178"/>
    <lineage>
        <taxon>Eukaryota</taxon>
        <taxon>Metazoa</taxon>
        <taxon>Cnidaria</taxon>
        <taxon>Anthozoa</taxon>
        <taxon>Hexacorallia</taxon>
        <taxon>Scleractinia</taxon>
        <taxon>Fungiina</taxon>
        <taxon>Poritidae</taxon>
        <taxon>Porites</taxon>
    </lineage>
</organism>
<evidence type="ECO:0008006" key="3">
    <source>
        <dbReference type="Google" id="ProtNLM"/>
    </source>
</evidence>
<evidence type="ECO:0000313" key="1">
    <source>
        <dbReference type="EMBL" id="CAH3038949.1"/>
    </source>
</evidence>
<sequence length="121" mass="13987">MISLSLGLTENIRGSGLWKLNTSFLSDEEYLKCIKKAILKTCDDYKDDKDVDDALLWEMIKLKVRESSIFYGKEKGKSRRTDETKQYDTITYLEKKIDGTTSPILKGELEQKLIEAPVFLR</sequence>